<dbReference type="PATRIC" id="fig|587753.10.peg.3994"/>
<feature type="region of interest" description="Disordered" evidence="1">
    <location>
        <begin position="1"/>
        <end position="26"/>
    </location>
</feature>
<sequence length="71" mass="8179">MSRKEYEKRRSNKRRMVTGDAGPAPVSRAFKPRLRLWEPLGPPSRRFSTGGIYHRSGVCQILLAKNFLTFT</sequence>
<accession>A0A0D5Y318</accession>
<reference evidence="2 3" key="1">
    <citation type="journal article" date="2015" name="Mol. Plant Microbe Interact.">
        <title>Comparative Genomic Analysis of Pseudomonas chlororaphis PCL1606 Reveals New Insight into Antifungal Compounds Involved in Biocontrol.</title>
        <authorList>
            <person name="Calderon C.E."/>
            <person name="Ramos C."/>
            <person name="de Vicente A."/>
            <person name="Cazorla F.M."/>
        </authorList>
    </citation>
    <scope>NUCLEOTIDE SEQUENCE [LARGE SCALE GENOMIC DNA]</scope>
    <source>
        <strain evidence="2 3">PCL1606</strain>
    </source>
</reference>
<evidence type="ECO:0000256" key="1">
    <source>
        <dbReference type="SAM" id="MobiDB-lite"/>
    </source>
</evidence>
<dbReference type="AlphaFoldDB" id="A0A0D5Y318"/>
<dbReference type="KEGG" id="pcz:PCL1606_40010"/>
<name>A0A0D5Y318_9PSED</name>
<dbReference type="EMBL" id="CP011110">
    <property type="protein sequence ID" value="AKA25450.1"/>
    <property type="molecule type" value="Genomic_DNA"/>
</dbReference>
<evidence type="ECO:0000313" key="3">
    <source>
        <dbReference type="Proteomes" id="UP000032748"/>
    </source>
</evidence>
<dbReference type="Proteomes" id="UP000032748">
    <property type="component" value="Chromosome"/>
</dbReference>
<organism evidence="2 3">
    <name type="scientific">Pseudomonas chlororaphis</name>
    <dbReference type="NCBI Taxonomy" id="587753"/>
    <lineage>
        <taxon>Bacteria</taxon>
        <taxon>Pseudomonadati</taxon>
        <taxon>Pseudomonadota</taxon>
        <taxon>Gammaproteobacteria</taxon>
        <taxon>Pseudomonadales</taxon>
        <taxon>Pseudomonadaceae</taxon>
        <taxon>Pseudomonas</taxon>
    </lineage>
</organism>
<evidence type="ECO:0000313" key="2">
    <source>
        <dbReference type="EMBL" id="AKA25450.1"/>
    </source>
</evidence>
<proteinExistence type="predicted"/>
<gene>
    <name evidence="2" type="ORF">PCL1606_40010</name>
</gene>
<protein>
    <submittedName>
        <fullName evidence="2">Uncharacterized protein</fullName>
    </submittedName>
</protein>